<dbReference type="Gramene" id="CDY28327">
    <property type="protein sequence ID" value="CDY28327"/>
    <property type="gene ID" value="GSBRNA2T00040093001"/>
</dbReference>
<dbReference type="Gene3D" id="2.70.160.11">
    <property type="entry name" value="Hnrnp arginine n-methyltransferase1"/>
    <property type="match status" value="1"/>
</dbReference>
<evidence type="ECO:0000313" key="3">
    <source>
        <dbReference type="EMBL" id="CDY28327.1"/>
    </source>
</evidence>
<dbReference type="InterPro" id="IPR055135">
    <property type="entry name" value="PRMT_dom"/>
</dbReference>
<dbReference type="Proteomes" id="UP000028999">
    <property type="component" value="Unassembled WGS sequence"/>
</dbReference>
<protein>
    <submittedName>
        <fullName evidence="3">BnaC03g66320D protein</fullName>
    </submittedName>
</protein>
<dbReference type="PaxDb" id="3708-A0A078GT64"/>
<reference evidence="3 4" key="1">
    <citation type="journal article" date="2014" name="Science">
        <title>Plant genetics. Early allopolyploid evolution in the post-Neolithic Brassica napus oilseed genome.</title>
        <authorList>
            <person name="Chalhoub B."/>
            <person name="Denoeud F."/>
            <person name="Liu S."/>
            <person name="Parkin I.A."/>
            <person name="Tang H."/>
            <person name="Wang X."/>
            <person name="Chiquet J."/>
            <person name="Belcram H."/>
            <person name="Tong C."/>
            <person name="Samans B."/>
            <person name="Correa M."/>
            <person name="Da Silva C."/>
            <person name="Just J."/>
            <person name="Falentin C."/>
            <person name="Koh C.S."/>
            <person name="Le Clainche I."/>
            <person name="Bernard M."/>
            <person name="Bento P."/>
            <person name="Noel B."/>
            <person name="Labadie K."/>
            <person name="Alberti A."/>
            <person name="Charles M."/>
            <person name="Arnaud D."/>
            <person name="Guo H."/>
            <person name="Daviaud C."/>
            <person name="Alamery S."/>
            <person name="Jabbari K."/>
            <person name="Zhao M."/>
            <person name="Edger P.P."/>
            <person name="Chelaifa H."/>
            <person name="Tack D."/>
            <person name="Lassalle G."/>
            <person name="Mestiri I."/>
            <person name="Schnel N."/>
            <person name="Le Paslier M.C."/>
            <person name="Fan G."/>
            <person name="Renault V."/>
            <person name="Bayer P.E."/>
            <person name="Golicz A.A."/>
            <person name="Manoli S."/>
            <person name="Lee T.H."/>
            <person name="Thi V.H."/>
            <person name="Chalabi S."/>
            <person name="Hu Q."/>
            <person name="Fan C."/>
            <person name="Tollenaere R."/>
            <person name="Lu Y."/>
            <person name="Battail C."/>
            <person name="Shen J."/>
            <person name="Sidebottom C.H."/>
            <person name="Wang X."/>
            <person name="Canaguier A."/>
            <person name="Chauveau A."/>
            <person name="Berard A."/>
            <person name="Deniot G."/>
            <person name="Guan M."/>
            <person name="Liu Z."/>
            <person name="Sun F."/>
            <person name="Lim Y.P."/>
            <person name="Lyons E."/>
            <person name="Town C.D."/>
            <person name="Bancroft I."/>
            <person name="Wang X."/>
            <person name="Meng J."/>
            <person name="Ma J."/>
            <person name="Pires J.C."/>
            <person name="King G.J."/>
            <person name="Brunel D."/>
            <person name="Delourme R."/>
            <person name="Renard M."/>
            <person name="Aury J.M."/>
            <person name="Adams K.L."/>
            <person name="Batley J."/>
            <person name="Snowdon R.J."/>
            <person name="Tost J."/>
            <person name="Edwards D."/>
            <person name="Zhou Y."/>
            <person name="Hua W."/>
            <person name="Sharpe A.G."/>
            <person name="Paterson A.H."/>
            <person name="Guan C."/>
            <person name="Wincker P."/>
        </authorList>
    </citation>
    <scope>NUCLEOTIDE SEQUENCE [LARGE SCALE GENOMIC DNA]</scope>
    <source>
        <strain evidence="4">cv. Darmor-bzh</strain>
    </source>
</reference>
<dbReference type="STRING" id="3708.A0A078GT64"/>
<dbReference type="AlphaFoldDB" id="A0A078GT64"/>
<dbReference type="Pfam" id="PF22528">
    <property type="entry name" value="PRMT_C"/>
    <property type="match status" value="1"/>
</dbReference>
<gene>
    <name evidence="3" type="primary">BnaC03g66320D</name>
    <name evidence="3" type="ORF">GSBRNA2T00040093001</name>
</gene>
<sequence>MAISLLSSPSCFNLPLTPLLILPKSSRFHRNPGRLFMKGFSRNWDVIIWFRLLVRIYESVEVDEEENVKEVEVVGILQKALENTVDLSGRKLRLLPEAFGRIQGLLVDLSNNHLQGALVQPSLVVAYFGGPKSRATHWKQTVMYLEDRLTICEGETITGSMHVGFL</sequence>
<keyword evidence="1" id="KW-0949">S-adenosyl-L-methionine</keyword>
<accession>A0A078GT64</accession>
<evidence type="ECO:0000256" key="1">
    <source>
        <dbReference type="ARBA" id="ARBA00022691"/>
    </source>
</evidence>
<feature type="domain" description="Protein arginine N-methyltransferase" evidence="2">
    <location>
        <begin position="130"/>
        <end position="162"/>
    </location>
</feature>
<dbReference type="OrthoDB" id="1746956at2759"/>
<evidence type="ECO:0000259" key="2">
    <source>
        <dbReference type="Pfam" id="PF22528"/>
    </source>
</evidence>
<proteinExistence type="predicted"/>
<organism evidence="3 4">
    <name type="scientific">Brassica napus</name>
    <name type="common">Rape</name>
    <dbReference type="NCBI Taxonomy" id="3708"/>
    <lineage>
        <taxon>Eukaryota</taxon>
        <taxon>Viridiplantae</taxon>
        <taxon>Streptophyta</taxon>
        <taxon>Embryophyta</taxon>
        <taxon>Tracheophyta</taxon>
        <taxon>Spermatophyta</taxon>
        <taxon>Magnoliopsida</taxon>
        <taxon>eudicotyledons</taxon>
        <taxon>Gunneridae</taxon>
        <taxon>Pentapetalae</taxon>
        <taxon>rosids</taxon>
        <taxon>malvids</taxon>
        <taxon>Brassicales</taxon>
        <taxon>Brassicaceae</taxon>
        <taxon>Brassiceae</taxon>
        <taxon>Brassica</taxon>
    </lineage>
</organism>
<name>A0A078GT64_BRANA</name>
<keyword evidence="4" id="KW-1185">Reference proteome</keyword>
<evidence type="ECO:0000313" key="4">
    <source>
        <dbReference type="Proteomes" id="UP000028999"/>
    </source>
</evidence>
<dbReference type="EMBL" id="LK032217">
    <property type="protein sequence ID" value="CDY28327.1"/>
    <property type="molecule type" value="Genomic_DNA"/>
</dbReference>